<evidence type="ECO:0000259" key="2">
    <source>
        <dbReference type="Pfam" id="PF01878"/>
    </source>
</evidence>
<name>A0A6I7HK49_9HYPH</name>
<protein>
    <recommendedName>
        <fullName evidence="1">UPF0310 protein DFR48_109153</fullName>
    </recommendedName>
</protein>
<dbReference type="InterPro" id="IPR022996">
    <property type="entry name" value="UPF0310"/>
</dbReference>
<dbReference type="Gene3D" id="3.10.590.10">
    <property type="entry name" value="ph1033 like domains"/>
    <property type="match status" value="1"/>
</dbReference>
<dbReference type="InterPro" id="IPR002740">
    <property type="entry name" value="EVE_domain"/>
</dbReference>
<dbReference type="CDD" id="cd21132">
    <property type="entry name" value="EVE-like"/>
    <property type="match status" value="1"/>
</dbReference>
<comment type="caution">
    <text evidence="3">The sequence shown here is derived from an EMBL/GenBank/DDBJ whole genome shotgun (WGS) entry which is preliminary data.</text>
</comment>
<dbReference type="AlphaFoldDB" id="A0A6I7HK49"/>
<evidence type="ECO:0000256" key="1">
    <source>
        <dbReference type="HAMAP-Rule" id="MF_00771"/>
    </source>
</evidence>
<comment type="similarity">
    <text evidence="1">Belongs to the UPF0310 family.</text>
</comment>
<reference evidence="3 4" key="1">
    <citation type="submission" date="2018-07" db="EMBL/GenBank/DDBJ databases">
        <title>Genomic Encyclopedia of Type Strains, Phase IV (KMG-IV): sequencing the most valuable type-strain genomes for metagenomic binning, comparative biology and taxonomic classification.</title>
        <authorList>
            <person name="Goeker M."/>
        </authorList>
    </citation>
    <scope>NUCLEOTIDE SEQUENCE [LARGE SCALE GENOMIC DNA]</scope>
    <source>
        <strain evidence="3 4">DSM 25528</strain>
    </source>
</reference>
<dbReference type="EMBL" id="QPIX01000009">
    <property type="protein sequence ID" value="RCW22039.1"/>
    <property type="molecule type" value="Genomic_DNA"/>
</dbReference>
<organism evidence="3 4">
    <name type="scientific">Ciceribacter lividus</name>
    <dbReference type="NCBI Taxonomy" id="1197950"/>
    <lineage>
        <taxon>Bacteria</taxon>
        <taxon>Pseudomonadati</taxon>
        <taxon>Pseudomonadota</taxon>
        <taxon>Alphaproteobacteria</taxon>
        <taxon>Hyphomicrobiales</taxon>
        <taxon>Rhizobiaceae</taxon>
        <taxon>Ciceribacter</taxon>
    </lineage>
</organism>
<accession>A0A6I7HK49</accession>
<dbReference type="InterPro" id="IPR015947">
    <property type="entry name" value="PUA-like_sf"/>
</dbReference>
<dbReference type="SUPFAM" id="SSF88697">
    <property type="entry name" value="PUA domain-like"/>
    <property type="match status" value="1"/>
</dbReference>
<feature type="domain" description="EVE" evidence="2">
    <location>
        <begin position="3"/>
        <end position="132"/>
    </location>
</feature>
<evidence type="ECO:0000313" key="4">
    <source>
        <dbReference type="Proteomes" id="UP000252582"/>
    </source>
</evidence>
<dbReference type="HAMAP" id="MF_00771">
    <property type="entry name" value="UPF0310"/>
    <property type="match status" value="1"/>
</dbReference>
<keyword evidence="4" id="KW-1185">Reference proteome</keyword>
<gene>
    <name evidence="3" type="ORF">DFR48_109153</name>
</gene>
<dbReference type="NCBIfam" id="NF002616">
    <property type="entry name" value="PRK02268.1-2"/>
    <property type="match status" value="1"/>
</dbReference>
<sequence length="156" mass="17046">MAWVIVASADHVARGVAGGFVQACHGKDAPLRRIRPGETVIAYSPSSVFGQPSPLRAFTAIGAMQGRPPYRVQMTEDFMPFRRDVEWYASQPAPILPLLDRLELTKGKRNWGHAFRFGILNISDEDAASIAAAMNAARAIRSSEPREVSQLSLLGI</sequence>
<proteinExistence type="inferred from homology"/>
<dbReference type="Pfam" id="PF01878">
    <property type="entry name" value="EVE"/>
    <property type="match status" value="1"/>
</dbReference>
<dbReference type="RefSeq" id="WP_114364302.1">
    <property type="nucleotide sequence ID" value="NZ_QPIX01000009.1"/>
</dbReference>
<dbReference type="Proteomes" id="UP000252582">
    <property type="component" value="Unassembled WGS sequence"/>
</dbReference>
<evidence type="ECO:0000313" key="3">
    <source>
        <dbReference type="EMBL" id="RCW22039.1"/>
    </source>
</evidence>